<dbReference type="AlphaFoldDB" id="A0A409X365"/>
<keyword evidence="5" id="KW-1185">Reference proteome</keyword>
<dbReference type="InParanoid" id="A0A409X365"/>
<organism evidence="4 5">
    <name type="scientific">Psilocybe cyanescens</name>
    <dbReference type="NCBI Taxonomy" id="93625"/>
    <lineage>
        <taxon>Eukaryota</taxon>
        <taxon>Fungi</taxon>
        <taxon>Dikarya</taxon>
        <taxon>Basidiomycota</taxon>
        <taxon>Agaricomycotina</taxon>
        <taxon>Agaricomycetes</taxon>
        <taxon>Agaricomycetidae</taxon>
        <taxon>Agaricales</taxon>
        <taxon>Agaricineae</taxon>
        <taxon>Strophariaceae</taxon>
        <taxon>Psilocybe</taxon>
    </lineage>
</organism>
<sequence>MSYDSQFTPEDCTGVHSAMTVGAGVQWGEAYLFAEKNNITVRAHSGSDKAVGAAGGWLQGGGHSPLSNTMGLGVDRVYKVVTPDGKYRVANECQNKDLFFALRGGGGGTFGVVTEATILASPPVVVQTFILQFSLNRTLTQEMWSIMVNNSLQWAEDGWGGLSMAPVIVMVNPKLSKDAARSLSSLIAFGERLQSMGVPGLKLILTEFPSWGTFFDAFTRDFVATVGTSLALTSRLISKSNFATPDKKKELTAGLLATDAGTPGLIILMTTPASVPSSGKTSVTEAWRSSLYHVTTITPWSWNATKEEKSARYKDASASMEHLRRITPDAAYLNEADTYEPNHEGDHLNTNGHGLRTEAEILIQLPSGGHITQSYCVSNENSA</sequence>
<dbReference type="PANTHER" id="PTHR13878">
    <property type="entry name" value="GULONOLACTONE OXIDASE"/>
    <property type="match status" value="1"/>
</dbReference>
<reference evidence="4 5" key="1">
    <citation type="journal article" date="2018" name="Evol. Lett.">
        <title>Horizontal gene cluster transfer increased hallucinogenic mushroom diversity.</title>
        <authorList>
            <person name="Reynolds H.T."/>
            <person name="Vijayakumar V."/>
            <person name="Gluck-Thaler E."/>
            <person name="Korotkin H.B."/>
            <person name="Matheny P.B."/>
            <person name="Slot J.C."/>
        </authorList>
    </citation>
    <scope>NUCLEOTIDE SEQUENCE [LARGE SCALE GENOMIC DNA]</scope>
    <source>
        <strain evidence="4 5">2631</strain>
    </source>
</reference>
<name>A0A409X365_PSICY</name>
<dbReference type="STRING" id="93625.A0A409X365"/>
<dbReference type="OrthoDB" id="9983560at2759"/>
<keyword evidence="2" id="KW-0560">Oxidoreductase</keyword>
<dbReference type="GO" id="GO:0071949">
    <property type="term" value="F:FAD binding"/>
    <property type="evidence" value="ECO:0007669"/>
    <property type="project" value="InterPro"/>
</dbReference>
<comment type="caution">
    <text evidence="4">The sequence shown here is derived from an EMBL/GenBank/DDBJ whole genome shotgun (WGS) entry which is preliminary data.</text>
</comment>
<dbReference type="InterPro" id="IPR050432">
    <property type="entry name" value="FAD-linked_Oxidoreductases_BP"/>
</dbReference>
<dbReference type="PROSITE" id="PS51387">
    <property type="entry name" value="FAD_PCMH"/>
    <property type="match status" value="1"/>
</dbReference>
<proteinExistence type="inferred from homology"/>
<evidence type="ECO:0000259" key="3">
    <source>
        <dbReference type="PROSITE" id="PS51387"/>
    </source>
</evidence>
<feature type="domain" description="FAD-binding PCMH-type" evidence="3">
    <location>
        <begin position="1"/>
        <end position="123"/>
    </location>
</feature>
<dbReference type="PANTHER" id="PTHR13878:SF91">
    <property type="entry name" value="FAD BINDING DOMAIN PROTEIN (AFU_ORTHOLOGUE AFUA_6G12070)-RELATED"/>
    <property type="match status" value="1"/>
</dbReference>
<dbReference type="InterPro" id="IPR036318">
    <property type="entry name" value="FAD-bd_PCMH-like_sf"/>
</dbReference>
<dbReference type="GO" id="GO:0016491">
    <property type="term" value="F:oxidoreductase activity"/>
    <property type="evidence" value="ECO:0007669"/>
    <property type="project" value="UniProtKB-KW"/>
</dbReference>
<evidence type="ECO:0000313" key="5">
    <source>
        <dbReference type="Proteomes" id="UP000283269"/>
    </source>
</evidence>
<dbReference type="Proteomes" id="UP000283269">
    <property type="component" value="Unassembled WGS sequence"/>
</dbReference>
<dbReference type="Gene3D" id="3.30.465.10">
    <property type="match status" value="1"/>
</dbReference>
<comment type="similarity">
    <text evidence="1">Belongs to the oxygen-dependent FAD-linked oxidoreductase family.</text>
</comment>
<evidence type="ECO:0000313" key="4">
    <source>
        <dbReference type="EMBL" id="PPQ85186.1"/>
    </source>
</evidence>
<accession>A0A409X365</accession>
<gene>
    <name evidence="4" type="ORF">CVT25_004193</name>
</gene>
<protein>
    <recommendedName>
        <fullName evidence="3">FAD-binding PCMH-type domain-containing protein</fullName>
    </recommendedName>
</protein>
<evidence type="ECO:0000256" key="2">
    <source>
        <dbReference type="ARBA" id="ARBA00023002"/>
    </source>
</evidence>
<dbReference type="InterPro" id="IPR016166">
    <property type="entry name" value="FAD-bd_PCMH"/>
</dbReference>
<evidence type="ECO:0000256" key="1">
    <source>
        <dbReference type="ARBA" id="ARBA00005466"/>
    </source>
</evidence>
<dbReference type="SUPFAM" id="SSF56176">
    <property type="entry name" value="FAD-binding/transporter-associated domain-like"/>
    <property type="match status" value="1"/>
</dbReference>
<dbReference type="EMBL" id="NHYD01002743">
    <property type="protein sequence ID" value="PPQ85186.1"/>
    <property type="molecule type" value="Genomic_DNA"/>
</dbReference>
<dbReference type="InterPro" id="IPR016169">
    <property type="entry name" value="FAD-bd_PCMH_sub2"/>
</dbReference>